<dbReference type="EMBL" id="RSDW01000001">
    <property type="protein sequence ID" value="RSL16870.1"/>
    <property type="molecule type" value="Genomic_DNA"/>
</dbReference>
<dbReference type="Pfam" id="PF03734">
    <property type="entry name" value="YkuD"/>
    <property type="match status" value="1"/>
</dbReference>
<dbReference type="Gene3D" id="1.10.101.10">
    <property type="entry name" value="PGBD-like superfamily/PGBD"/>
    <property type="match status" value="1"/>
</dbReference>
<dbReference type="PANTHER" id="PTHR41533:SF2">
    <property type="entry name" value="BLR7131 PROTEIN"/>
    <property type="match status" value="1"/>
</dbReference>
<evidence type="ECO:0000256" key="5">
    <source>
        <dbReference type="ARBA" id="ARBA00022984"/>
    </source>
</evidence>
<dbReference type="InterPro" id="IPR038063">
    <property type="entry name" value="Transpep_catalytic_dom"/>
</dbReference>
<evidence type="ECO:0000256" key="3">
    <source>
        <dbReference type="ARBA" id="ARBA00022679"/>
    </source>
</evidence>
<dbReference type="RefSeq" id="WP_125485430.1">
    <property type="nucleotide sequence ID" value="NZ_RSDW01000001.1"/>
</dbReference>
<evidence type="ECO:0000313" key="10">
    <source>
        <dbReference type="Proteomes" id="UP000269669"/>
    </source>
</evidence>
<dbReference type="Gene3D" id="2.40.440.10">
    <property type="entry name" value="L,D-transpeptidase catalytic domain-like"/>
    <property type="match status" value="1"/>
</dbReference>
<keyword evidence="6 7" id="KW-0961">Cell wall biogenesis/degradation</keyword>
<dbReference type="GO" id="GO:0016740">
    <property type="term" value="F:transferase activity"/>
    <property type="evidence" value="ECO:0007669"/>
    <property type="project" value="UniProtKB-KW"/>
</dbReference>
<evidence type="ECO:0000256" key="7">
    <source>
        <dbReference type="PROSITE-ProRule" id="PRU01373"/>
    </source>
</evidence>
<evidence type="ECO:0000256" key="2">
    <source>
        <dbReference type="ARBA" id="ARBA00005992"/>
    </source>
</evidence>
<dbReference type="InterPro" id="IPR002477">
    <property type="entry name" value="Peptidoglycan-bd-like"/>
</dbReference>
<dbReference type="InterPro" id="IPR052905">
    <property type="entry name" value="LD-transpeptidase_YkuD-like"/>
</dbReference>
<evidence type="ECO:0000256" key="1">
    <source>
        <dbReference type="ARBA" id="ARBA00004752"/>
    </source>
</evidence>
<feature type="active site" description="Proton donor/acceptor" evidence="7">
    <location>
        <position position="462"/>
    </location>
</feature>
<dbReference type="Pfam" id="PF20142">
    <property type="entry name" value="Scaffold"/>
    <property type="match status" value="1"/>
</dbReference>
<keyword evidence="3" id="KW-0808">Transferase</keyword>
<evidence type="ECO:0000259" key="8">
    <source>
        <dbReference type="PROSITE" id="PS52029"/>
    </source>
</evidence>
<dbReference type="SUPFAM" id="SSF141523">
    <property type="entry name" value="L,D-transpeptidase catalytic domain-like"/>
    <property type="match status" value="1"/>
</dbReference>
<dbReference type="GO" id="GO:0008360">
    <property type="term" value="P:regulation of cell shape"/>
    <property type="evidence" value="ECO:0007669"/>
    <property type="project" value="UniProtKB-UniRule"/>
</dbReference>
<dbReference type="Pfam" id="PF01471">
    <property type="entry name" value="PG_binding_1"/>
    <property type="match status" value="1"/>
</dbReference>
<comment type="pathway">
    <text evidence="1 7">Cell wall biogenesis; peptidoglycan biosynthesis.</text>
</comment>
<feature type="active site" description="Nucleophile" evidence="7">
    <location>
        <position position="481"/>
    </location>
</feature>
<organism evidence="9 10">
    <name type="scientific">Edaphobacter aggregans</name>
    <dbReference type="NCBI Taxonomy" id="570835"/>
    <lineage>
        <taxon>Bacteria</taxon>
        <taxon>Pseudomonadati</taxon>
        <taxon>Acidobacteriota</taxon>
        <taxon>Terriglobia</taxon>
        <taxon>Terriglobales</taxon>
        <taxon>Acidobacteriaceae</taxon>
        <taxon>Edaphobacter</taxon>
    </lineage>
</organism>
<feature type="domain" description="L,D-TPase catalytic" evidence="8">
    <location>
        <begin position="331"/>
        <end position="505"/>
    </location>
</feature>
<dbReference type="UniPathway" id="UPA00219"/>
<dbReference type="GO" id="GO:0071555">
    <property type="term" value="P:cell wall organization"/>
    <property type="evidence" value="ECO:0007669"/>
    <property type="project" value="UniProtKB-UniRule"/>
</dbReference>
<proteinExistence type="inferred from homology"/>
<dbReference type="PANTHER" id="PTHR41533">
    <property type="entry name" value="L,D-TRANSPEPTIDASE HI_1667-RELATED"/>
    <property type="match status" value="1"/>
</dbReference>
<keyword evidence="5 7" id="KW-0573">Peptidoglycan synthesis</keyword>
<comment type="similarity">
    <text evidence="2">Belongs to the YkuD family.</text>
</comment>
<gene>
    <name evidence="9" type="ORF">EDE15_2396</name>
</gene>
<evidence type="ECO:0000256" key="4">
    <source>
        <dbReference type="ARBA" id="ARBA00022960"/>
    </source>
</evidence>
<reference evidence="9 10" key="1">
    <citation type="submission" date="2018-12" db="EMBL/GenBank/DDBJ databases">
        <title>Sequencing of bacterial isolates from soil warming experiment in Harvard Forest, Massachusetts, USA.</title>
        <authorList>
            <person name="Deangelis K."/>
        </authorList>
    </citation>
    <scope>NUCLEOTIDE SEQUENCE [LARGE SCALE GENOMIC DNA]</scope>
    <source>
        <strain evidence="9 10">EB153</strain>
    </source>
</reference>
<dbReference type="InterPro" id="IPR036366">
    <property type="entry name" value="PGBDSf"/>
</dbReference>
<name>A0A3R9WGS6_9BACT</name>
<dbReference type="CDD" id="cd16913">
    <property type="entry name" value="YkuD_like"/>
    <property type="match status" value="1"/>
</dbReference>
<dbReference type="InterPro" id="IPR005490">
    <property type="entry name" value="LD_TPept_cat_dom"/>
</dbReference>
<keyword evidence="10" id="KW-1185">Reference proteome</keyword>
<dbReference type="GO" id="GO:0004180">
    <property type="term" value="F:carboxypeptidase activity"/>
    <property type="evidence" value="ECO:0007669"/>
    <property type="project" value="UniProtKB-ARBA"/>
</dbReference>
<evidence type="ECO:0000256" key="6">
    <source>
        <dbReference type="ARBA" id="ARBA00023316"/>
    </source>
</evidence>
<dbReference type="SUPFAM" id="SSF47090">
    <property type="entry name" value="PGBD-like"/>
    <property type="match status" value="1"/>
</dbReference>
<dbReference type="Proteomes" id="UP000269669">
    <property type="component" value="Unassembled WGS sequence"/>
</dbReference>
<protein>
    <submittedName>
        <fullName evidence="9">Murein L,D-transpeptidase YcbB/YkuD</fullName>
    </submittedName>
</protein>
<sequence length="583" mass="65480">MMKVSLRVVGAVCFLALLVSVDGCRRHRKTKSAPNTTQYAENVQKLVEKKVIPKEMLDAKEMPSLRWPDFSDYQTIVATFYDDRNYEIAWTRDGAPTASAKGFIQAFHDAAAKGLIPEDYDDSRWAARVQKLSDQSADTFAAFDVAMTVNVMRYISDLRIGRVNPLHFNFDINVADKKYDLAEFVSDNAVDATDVPGLIAKVEPDSEQYRKAEVALGRYLDLAKQQETNGAEPLPMVDKAVSVGGSYPAGQLWARLLLEGDVEGDAQKTTVFDKELSDGVKSFQGRHGIEVDGKLTPQTIKSLNVPLTERVAQLQNSLERWRWLPDPYVNPRLMVNLPEFVLRGFTPEHKVDFTMRVVVGKVMGQHQTPVFTHMMKYLVFRPYWNVPADIARKELVPHMTANQGYLANKNFEVTDSKGTVLTNYSAKQVAQGGVMVRERPGPKNSLGLVKFIFPNQYDIYLHSTPAVSLFERTRRDFSHGCIRVQKPEDLAAWVLATQGGDWDLEKVHTAMTSGPDNHTVSLKTPLPIVIFYATAWVEEDGQVHFFDDIYGYDAEMEKVLAKGPPYPMKPYASTPKAKPGDTM</sequence>
<dbReference type="OrthoDB" id="9778545at2"/>
<dbReference type="AlphaFoldDB" id="A0A3R9WGS6"/>
<dbReference type="PROSITE" id="PS52029">
    <property type="entry name" value="LD_TPASE"/>
    <property type="match status" value="1"/>
</dbReference>
<dbReference type="InterPro" id="IPR045380">
    <property type="entry name" value="LD_TPept_scaffold_dom"/>
</dbReference>
<dbReference type="GO" id="GO:0009252">
    <property type="term" value="P:peptidoglycan biosynthetic process"/>
    <property type="evidence" value="ECO:0007669"/>
    <property type="project" value="UniProtKB-UniPathway"/>
</dbReference>
<keyword evidence="4 7" id="KW-0133">Cell shape</keyword>
<dbReference type="InterPro" id="IPR036365">
    <property type="entry name" value="PGBD-like_sf"/>
</dbReference>
<comment type="caution">
    <text evidence="9">The sequence shown here is derived from an EMBL/GenBank/DDBJ whole genome shotgun (WGS) entry which is preliminary data.</text>
</comment>
<evidence type="ECO:0000313" key="9">
    <source>
        <dbReference type="EMBL" id="RSL16870.1"/>
    </source>
</evidence>
<accession>A0A3R9WGS6</accession>